<reference evidence="3" key="1">
    <citation type="submission" date="2016-10" db="EMBL/GenBank/DDBJ databases">
        <authorList>
            <person name="Varghese N."/>
            <person name="Submissions S."/>
        </authorList>
    </citation>
    <scope>NUCLEOTIDE SEQUENCE [LARGE SCALE GENOMIC DNA]</scope>
    <source>
        <strain evidence="3">DSM 5463</strain>
    </source>
</reference>
<gene>
    <name evidence="2" type="ORF">SAMN05660865_00757</name>
</gene>
<evidence type="ECO:0000313" key="2">
    <source>
        <dbReference type="EMBL" id="SEF68376.1"/>
    </source>
</evidence>
<keyword evidence="1" id="KW-1133">Transmembrane helix</keyword>
<accession>A0A1H5U001</accession>
<dbReference type="RefSeq" id="WP_103895759.1">
    <property type="nucleotide sequence ID" value="NZ_FNUK01000007.1"/>
</dbReference>
<dbReference type="AlphaFoldDB" id="A0A1H5U001"/>
<evidence type="ECO:0000313" key="3">
    <source>
        <dbReference type="Proteomes" id="UP000242850"/>
    </source>
</evidence>
<protein>
    <submittedName>
        <fullName evidence="2">Uncharacterized protein</fullName>
    </submittedName>
</protein>
<dbReference type="Pfam" id="PF18910">
    <property type="entry name" value="DUF5665"/>
    <property type="match status" value="1"/>
</dbReference>
<dbReference type="InterPro" id="IPR043723">
    <property type="entry name" value="DUF5665"/>
</dbReference>
<proteinExistence type="predicted"/>
<name>A0A1H5U001_9CLOT</name>
<dbReference type="EMBL" id="FNUK01000007">
    <property type="protein sequence ID" value="SEF68376.1"/>
    <property type="molecule type" value="Genomic_DNA"/>
</dbReference>
<dbReference type="Proteomes" id="UP000242850">
    <property type="component" value="Unassembled WGS sequence"/>
</dbReference>
<dbReference type="OrthoDB" id="1634137at2"/>
<feature type="transmembrane region" description="Helical" evidence="1">
    <location>
        <begin position="36"/>
        <end position="63"/>
    </location>
</feature>
<sequence length="92" mass="10416">MEEDKNLELLKTLSLQLEKAKIGDYVDMMQNPVRMIFLNFFSGIARGFGIGIGFTILSAVVIYIMQRLVVLNLPLISGVVSEIIRLVKYRIP</sequence>
<keyword evidence="1" id="KW-0472">Membrane</keyword>
<keyword evidence="3" id="KW-1185">Reference proteome</keyword>
<keyword evidence="1" id="KW-0812">Transmembrane</keyword>
<organism evidence="2 3">
    <name type="scientific">Caloramator fervidus</name>
    <dbReference type="NCBI Taxonomy" id="29344"/>
    <lineage>
        <taxon>Bacteria</taxon>
        <taxon>Bacillati</taxon>
        <taxon>Bacillota</taxon>
        <taxon>Clostridia</taxon>
        <taxon>Eubacteriales</taxon>
        <taxon>Clostridiaceae</taxon>
        <taxon>Caloramator</taxon>
    </lineage>
</organism>
<evidence type="ECO:0000256" key="1">
    <source>
        <dbReference type="SAM" id="Phobius"/>
    </source>
</evidence>